<dbReference type="RefSeq" id="WP_126684055.1">
    <property type="nucleotide sequence ID" value="NZ_RYYV01000004.1"/>
</dbReference>
<evidence type="ECO:0000313" key="2">
    <source>
        <dbReference type="Proteomes" id="UP000274358"/>
    </source>
</evidence>
<evidence type="ECO:0000313" key="1">
    <source>
        <dbReference type="EMBL" id="RUL77660.1"/>
    </source>
</evidence>
<keyword evidence="2" id="KW-1185">Reference proteome</keyword>
<dbReference type="OrthoDB" id="7202514at2"/>
<dbReference type="EMBL" id="RYYV01000004">
    <property type="protein sequence ID" value="RUL77660.1"/>
    <property type="molecule type" value="Genomic_DNA"/>
</dbReference>
<proteinExistence type="predicted"/>
<protein>
    <submittedName>
        <fullName evidence="1">Uncharacterized protein</fullName>
    </submittedName>
</protein>
<gene>
    <name evidence="1" type="ORF">EKH80_07235</name>
</gene>
<sequence>MASSPQEPMEAGAQTAQLCKPSEIDAVAEFLNLLTLEWKSDDGEPRDSILVAAACKANPAARGQTIVAVAYDAGKQDSKALGIILLDNGHQRVLADYQGEIGEDPMMSVRTGSLWIDTANYALTEGVRAFAVDQLGGYSPNCGDGGVGPSRNLYVREGRRIRPVLNAMYMSYWEFIRRGQDRCNSDADPDAPTVIGDTTLSLAMAPTSSHGYRDLLVTATFSRDDKRAENDERNPKELSPLHYVLHYDGKQYNTDIVQLALSCGACWLPPAIVVKATPATAASTKAAAIPFLPSMQVQMVVRKPDAILVQHFGDEAHLNWLPRDALAQPSDFKPLTAWHGQASLQVKAEYLGDIGGTYRFLPDGGFTLDLEEAQRTTVRITGHLYTYGPVLKAHWPAGDEYLWLQADGKLCALNRAGKCK</sequence>
<organism evidence="1 2">
    <name type="scientific">Dyella choica</name>
    <dbReference type="NCBI Taxonomy" id="1927959"/>
    <lineage>
        <taxon>Bacteria</taxon>
        <taxon>Pseudomonadati</taxon>
        <taxon>Pseudomonadota</taxon>
        <taxon>Gammaproteobacteria</taxon>
        <taxon>Lysobacterales</taxon>
        <taxon>Rhodanobacteraceae</taxon>
        <taxon>Dyella</taxon>
    </lineage>
</organism>
<comment type="caution">
    <text evidence="1">The sequence shown here is derived from an EMBL/GenBank/DDBJ whole genome shotgun (WGS) entry which is preliminary data.</text>
</comment>
<dbReference type="AlphaFoldDB" id="A0A3S0PJT4"/>
<accession>A0A3S0PJT4</accession>
<name>A0A3S0PJT4_9GAMM</name>
<reference evidence="1 2" key="1">
    <citation type="submission" date="2018-12" db="EMBL/GenBank/DDBJ databases">
        <title>Dyella dinghuensis sp. nov. DHOA06 and Dyella choica sp. nov. 4M-K27, isolated from forest soil.</title>
        <authorList>
            <person name="Qiu L.-H."/>
            <person name="Gao Z.-H."/>
        </authorList>
    </citation>
    <scope>NUCLEOTIDE SEQUENCE [LARGE SCALE GENOMIC DNA]</scope>
    <source>
        <strain evidence="1 2">4M-K27</strain>
    </source>
</reference>
<dbReference type="Proteomes" id="UP000274358">
    <property type="component" value="Unassembled WGS sequence"/>
</dbReference>